<dbReference type="Proteomes" id="UP000831701">
    <property type="component" value="Chromosome 7"/>
</dbReference>
<reference evidence="1" key="1">
    <citation type="submission" date="2022-04" db="EMBL/GenBank/DDBJ databases">
        <title>Jade perch genome.</title>
        <authorList>
            <person name="Chao B."/>
        </authorList>
    </citation>
    <scope>NUCLEOTIDE SEQUENCE</scope>
    <source>
        <strain evidence="1">CB-2022</strain>
    </source>
</reference>
<name>A0ACB8WQM0_9TELE</name>
<accession>A0ACB8WQM0</accession>
<evidence type="ECO:0000313" key="2">
    <source>
        <dbReference type="Proteomes" id="UP000831701"/>
    </source>
</evidence>
<organism evidence="1 2">
    <name type="scientific">Scortum barcoo</name>
    <name type="common">barcoo grunter</name>
    <dbReference type="NCBI Taxonomy" id="214431"/>
    <lineage>
        <taxon>Eukaryota</taxon>
        <taxon>Metazoa</taxon>
        <taxon>Chordata</taxon>
        <taxon>Craniata</taxon>
        <taxon>Vertebrata</taxon>
        <taxon>Euteleostomi</taxon>
        <taxon>Actinopterygii</taxon>
        <taxon>Neopterygii</taxon>
        <taxon>Teleostei</taxon>
        <taxon>Neoteleostei</taxon>
        <taxon>Acanthomorphata</taxon>
        <taxon>Eupercaria</taxon>
        <taxon>Centrarchiformes</taxon>
        <taxon>Terapontoidei</taxon>
        <taxon>Terapontidae</taxon>
        <taxon>Scortum</taxon>
    </lineage>
</organism>
<keyword evidence="2" id="KW-1185">Reference proteome</keyword>
<comment type="caution">
    <text evidence="1">The sequence shown here is derived from an EMBL/GenBank/DDBJ whole genome shotgun (WGS) entry which is preliminary data.</text>
</comment>
<protein>
    <submittedName>
        <fullName evidence="1">Uncharacterized protein</fullName>
    </submittedName>
</protein>
<dbReference type="EMBL" id="CM041537">
    <property type="protein sequence ID" value="KAI3369748.1"/>
    <property type="molecule type" value="Genomic_DNA"/>
</dbReference>
<proteinExistence type="predicted"/>
<gene>
    <name evidence="1" type="ORF">L3Q82_024574</name>
</gene>
<evidence type="ECO:0000313" key="1">
    <source>
        <dbReference type="EMBL" id="KAI3369748.1"/>
    </source>
</evidence>
<sequence length="1046" mass="115984">MKALILVGGYGTRLRPLTLSVPKPLVDFCNKPILLHQVEALVKAGVNHVVLAVSYMSELLEREMRVQEQRLGIRISLSHEKEPLGTAGPLALARELLNIDNEPFFVLNSDVICDFPFKDLLQFHRNHGKEGTIVVTRVEEPSKYGVVVFETDSGRIHRFVEKPQVFVSNKINAGMYIFNPSMLSRIQLRPTSIEKEIFPVMAEEGHLYAMELQGFWMDIGQPKDFLTGMCMYLQSIRQHAPERLRTGPGFLGNVLVDPTAQIGENCTIGPNVTIGAGVVVEDGVRIKRCTVLKGARVRSHSWLESCIVGWSSSVGQWVRMENVTVLGEDVIVNDELYLNGANVLPHKSINEIPEFGLVMKTLSTKTNSPYPFMSMSVKSAGGAAVCLVCEDSCSGYQPHSWRKACTACGCSTVDHHAPGGDVEDDQRMGRLLADSPCSHLTAKVKGGGGLRMYKRNRMIVTNPVVSRKDPTFNTTTYDWAPAGLNQTLAMQYMELIPESQRPVSGTNGALERRRQLFGQLPIYDQDPMKCQSLATEEEISSMLLFVKQYKQEVLGVGEVALPGEGGALMEAAIQRTAKEAKDRSNSNKKDALDGQTNSSTNGTDGSVKTEYRCTGCQGEVAKESPAVYAERAGYHNALWHPTCFVCSECGHGLVDLVYFWSNKKLLCGRHYCETAWPRCSGCDEEFAVMELLILSGGILAVPVLAFITSFLFWPGSLLKAYNWYWRRRLGLVVRYSYSGSYRFCYACRGTPGGTTPSMLLLHGFSATKDMWLPVIKYLPRNQHVVCVDMPGHEGTSRTGVEDYSIEGQVARIHQFVQSIGLDKRPFHLVGTSMGGNVAGVYAARHGAQLSGTTLICPAGKVSHMMFHLRLFCEAELQTRLSPPGLVYPMESTFISRLKELEKNQQEESIPLIPTTSQELEDMLKLCCYTPLKLPRQVLRGLLDNRIPNNGFYKEVFMEIVGEKSRHSLQENLHLIKTPLQVIWGMEDQVLDVSGAAVLQAAVSNCKVELLDNCGHSVALERPRKAATLIVNFLSAQEVNKNAKKLS</sequence>